<dbReference type="PROSITE" id="PS50110">
    <property type="entry name" value="RESPONSE_REGULATORY"/>
    <property type="match status" value="1"/>
</dbReference>
<dbReference type="Pfam" id="PF00512">
    <property type="entry name" value="HisKA"/>
    <property type="match status" value="1"/>
</dbReference>
<evidence type="ECO:0000256" key="4">
    <source>
        <dbReference type="ARBA" id="ARBA00022679"/>
    </source>
</evidence>
<dbReference type="Gene3D" id="3.30.565.10">
    <property type="entry name" value="Histidine kinase-like ATPase, C-terminal domain"/>
    <property type="match status" value="1"/>
</dbReference>
<dbReference type="Pfam" id="PF02518">
    <property type="entry name" value="HATPase_c"/>
    <property type="match status" value="1"/>
</dbReference>
<feature type="transmembrane region" description="Helical" evidence="13">
    <location>
        <begin position="177"/>
        <end position="195"/>
    </location>
</feature>
<dbReference type="InterPro" id="IPR011006">
    <property type="entry name" value="CheY-like_superfamily"/>
</dbReference>
<feature type="transmembrane region" description="Helical" evidence="13">
    <location>
        <begin position="66"/>
        <end position="90"/>
    </location>
</feature>
<feature type="modified residue" description="4-aspartylphosphate" evidence="11">
    <location>
        <position position="675"/>
    </location>
</feature>
<feature type="transmembrane region" description="Helical" evidence="13">
    <location>
        <begin position="154"/>
        <end position="171"/>
    </location>
</feature>
<evidence type="ECO:0000256" key="11">
    <source>
        <dbReference type="PROSITE-ProRule" id="PRU00169"/>
    </source>
</evidence>
<reference evidence="17" key="1">
    <citation type="submission" date="2020-04" db="EMBL/GenBank/DDBJ databases">
        <title>A desert anoxygenic phototrophic bacterium fixes CO2 using RubisCO under aerobic conditions.</title>
        <authorList>
            <person name="Tang K."/>
        </authorList>
    </citation>
    <scope>NUCLEOTIDE SEQUENCE [LARGE SCALE GENOMIC DNA]</scope>
    <source>
        <strain evidence="17">MIMtkB3</strain>
    </source>
</reference>
<feature type="domain" description="PAS" evidence="16">
    <location>
        <begin position="255"/>
        <end position="290"/>
    </location>
</feature>
<keyword evidence="5" id="KW-0547">Nucleotide-binding</keyword>
<keyword evidence="12" id="KW-0175">Coiled coil</keyword>
<evidence type="ECO:0000256" key="5">
    <source>
        <dbReference type="ARBA" id="ARBA00022741"/>
    </source>
</evidence>
<sequence>MVNVAGVTDPAAPGRLSARTGEFAAAQEEEAFLQATWPAVRVSLRAACVFFCVLYLALGFRDYAQVGWSSALAFMLACRVTLAAYAVLPVSLTYRPDYPPEVRTLSVGFLWLALAMILLVAEARGGTSALEVGIGLCMLLLLQTVAMPLQFREAVLSSVVLVAGSLAYLALREGLPWGSVAALGGLFALLATVGLRSQARLARARRAEWALARSQRELAERLRAEMEQRAAAEADLRDSRERLALQAILLQVQQEASPEAVLAVDGQGKVMSWNGRFLDLWGLAAEEVEGADASGLRRKLRDRVDATLRGADLLPARDHKEGPDLVLSDGRVVEQTSAALEVPGHTPGRVWFFHDMTERGRVADTLRRAKEAAEEASRAKTEFLAIMSHEIRTPLSGLLGMHRLLAATNLDATQRDWLAAAQQSGEVLLTIVNDILDFARLDAGAVTLAEEPFDLPALLDGVVRLFQGRAAEKGLALVAELPPDLPQVVVGDANRLRQVLLNLVGNAVKFTRRGEVRLAASVTRQGGGRVALLLEVRDTGIGLAPDTLDRVFDAFYQAEPANPQNHGGTGLGLAICRRLVELHGGRIGVESRPGEGSRFWVELSYGLGERAEGAVPRGMEPGRPLRVLLVEDNDVNQKLAATMLEASGHRVFIAGDGAQAVAAARLGGFDAVLMDLRMPTMDGLEATRVIRRLPGAAGQVPILAMTANAFDSDRDACFAAGMDAFLPKPFSLEQLLDILAVATRRRGQAPAEAAPGSDKEGALPVA</sequence>
<dbReference type="EMBL" id="CP051775">
    <property type="protein sequence ID" value="QJE74167.1"/>
    <property type="molecule type" value="Genomic_DNA"/>
</dbReference>
<dbReference type="CDD" id="cd00082">
    <property type="entry name" value="HisKA"/>
    <property type="match status" value="1"/>
</dbReference>
<dbReference type="AlphaFoldDB" id="A0A858R9X5"/>
<dbReference type="InterPro" id="IPR000014">
    <property type="entry name" value="PAS"/>
</dbReference>
<dbReference type="NCBIfam" id="TIGR00229">
    <property type="entry name" value="sensory_box"/>
    <property type="match status" value="1"/>
</dbReference>
<protein>
    <recommendedName>
        <fullName evidence="10">Sensory/regulatory protein RpfC</fullName>
        <ecNumber evidence="2">2.7.13.3</ecNumber>
    </recommendedName>
</protein>
<evidence type="ECO:0000256" key="12">
    <source>
        <dbReference type="SAM" id="Coils"/>
    </source>
</evidence>
<evidence type="ECO:0000313" key="17">
    <source>
        <dbReference type="EMBL" id="QJE74167.1"/>
    </source>
</evidence>
<organism evidence="17 18">
    <name type="scientific">Aerophototrophica crusticola</name>
    <dbReference type="NCBI Taxonomy" id="1709002"/>
    <lineage>
        <taxon>Bacteria</taxon>
        <taxon>Pseudomonadati</taxon>
        <taxon>Pseudomonadota</taxon>
        <taxon>Alphaproteobacteria</taxon>
        <taxon>Rhodospirillales</taxon>
        <taxon>Rhodospirillaceae</taxon>
        <taxon>Aerophototrophica</taxon>
    </lineage>
</organism>
<feature type="coiled-coil region" evidence="12">
    <location>
        <begin position="215"/>
        <end position="242"/>
    </location>
</feature>
<feature type="transmembrane region" description="Helical" evidence="13">
    <location>
        <begin position="127"/>
        <end position="147"/>
    </location>
</feature>
<keyword evidence="6" id="KW-0418">Kinase</keyword>
<dbReference type="SUPFAM" id="SSF52172">
    <property type="entry name" value="CheY-like"/>
    <property type="match status" value="1"/>
</dbReference>
<proteinExistence type="predicted"/>
<dbReference type="InterPro" id="IPR003661">
    <property type="entry name" value="HisK_dim/P_dom"/>
</dbReference>
<feature type="domain" description="Histidine kinase" evidence="14">
    <location>
        <begin position="386"/>
        <end position="607"/>
    </location>
</feature>
<dbReference type="GO" id="GO:0005524">
    <property type="term" value="F:ATP binding"/>
    <property type="evidence" value="ECO:0007669"/>
    <property type="project" value="UniProtKB-KW"/>
</dbReference>
<keyword evidence="8" id="KW-0902">Two-component regulatory system</keyword>
<keyword evidence="13" id="KW-0812">Transmembrane</keyword>
<evidence type="ECO:0000256" key="7">
    <source>
        <dbReference type="ARBA" id="ARBA00022840"/>
    </source>
</evidence>
<feature type="transmembrane region" description="Helical" evidence="13">
    <location>
        <begin position="42"/>
        <end position="60"/>
    </location>
</feature>
<dbReference type="Pfam" id="PF00989">
    <property type="entry name" value="PAS"/>
    <property type="match status" value="1"/>
</dbReference>
<evidence type="ECO:0000256" key="13">
    <source>
        <dbReference type="SAM" id="Phobius"/>
    </source>
</evidence>
<dbReference type="SUPFAM" id="SSF47384">
    <property type="entry name" value="Homodimeric domain of signal transducing histidine kinase"/>
    <property type="match status" value="1"/>
</dbReference>
<dbReference type="Gene3D" id="3.30.450.20">
    <property type="entry name" value="PAS domain"/>
    <property type="match status" value="1"/>
</dbReference>
<dbReference type="SMART" id="SM00387">
    <property type="entry name" value="HATPase_c"/>
    <property type="match status" value="1"/>
</dbReference>
<keyword evidence="13" id="KW-1133">Transmembrane helix</keyword>
<comment type="catalytic activity">
    <reaction evidence="1">
        <text>ATP + protein L-histidine = ADP + protein N-phospho-L-histidine.</text>
        <dbReference type="EC" id="2.7.13.3"/>
    </reaction>
</comment>
<dbReference type="InterPro" id="IPR036890">
    <property type="entry name" value="HATPase_C_sf"/>
</dbReference>
<dbReference type="Gene3D" id="3.40.50.2300">
    <property type="match status" value="1"/>
</dbReference>
<gene>
    <name evidence="17" type="ORF">HHL28_14715</name>
</gene>
<keyword evidence="18" id="KW-1185">Reference proteome</keyword>
<keyword evidence="7" id="KW-0067">ATP-binding</keyword>
<feature type="transmembrane region" description="Helical" evidence="13">
    <location>
        <begin position="102"/>
        <end position="121"/>
    </location>
</feature>
<dbReference type="InterPro" id="IPR005467">
    <property type="entry name" value="His_kinase_dom"/>
</dbReference>
<dbReference type="PRINTS" id="PR00344">
    <property type="entry name" value="BCTRLSENSOR"/>
</dbReference>
<keyword evidence="13" id="KW-0472">Membrane</keyword>
<dbReference type="EC" id="2.7.13.3" evidence="2"/>
<feature type="domain" description="Response regulatory" evidence="15">
    <location>
        <begin position="626"/>
        <end position="743"/>
    </location>
</feature>
<dbReference type="SMART" id="SM00388">
    <property type="entry name" value="HisKA"/>
    <property type="match status" value="1"/>
</dbReference>
<dbReference type="FunFam" id="1.10.287.130:FF:000002">
    <property type="entry name" value="Two-component osmosensing histidine kinase"/>
    <property type="match status" value="1"/>
</dbReference>
<evidence type="ECO:0000256" key="8">
    <source>
        <dbReference type="ARBA" id="ARBA00023012"/>
    </source>
</evidence>
<dbReference type="InterPro" id="IPR003594">
    <property type="entry name" value="HATPase_dom"/>
</dbReference>
<dbReference type="GO" id="GO:0006355">
    <property type="term" value="P:regulation of DNA-templated transcription"/>
    <property type="evidence" value="ECO:0007669"/>
    <property type="project" value="InterPro"/>
</dbReference>
<dbReference type="CDD" id="cd16922">
    <property type="entry name" value="HATPase_EvgS-ArcB-TorS-like"/>
    <property type="match status" value="1"/>
</dbReference>
<dbReference type="SUPFAM" id="SSF55874">
    <property type="entry name" value="ATPase domain of HSP90 chaperone/DNA topoisomerase II/histidine kinase"/>
    <property type="match status" value="1"/>
</dbReference>
<name>A0A858R9X5_9PROT</name>
<accession>A0A858R9X5</accession>
<evidence type="ECO:0000256" key="9">
    <source>
        <dbReference type="ARBA" id="ARBA00064003"/>
    </source>
</evidence>
<dbReference type="PROSITE" id="PS50109">
    <property type="entry name" value="HIS_KIN"/>
    <property type="match status" value="1"/>
</dbReference>
<evidence type="ECO:0000256" key="1">
    <source>
        <dbReference type="ARBA" id="ARBA00000085"/>
    </source>
</evidence>
<evidence type="ECO:0000256" key="3">
    <source>
        <dbReference type="ARBA" id="ARBA00022553"/>
    </source>
</evidence>
<evidence type="ECO:0000259" key="16">
    <source>
        <dbReference type="PROSITE" id="PS50112"/>
    </source>
</evidence>
<dbReference type="Gene3D" id="1.10.287.130">
    <property type="match status" value="1"/>
</dbReference>
<dbReference type="CDD" id="cd17546">
    <property type="entry name" value="REC_hyHK_CKI1_RcsC-like"/>
    <property type="match status" value="1"/>
</dbReference>
<dbReference type="FunFam" id="3.30.565.10:FF:000010">
    <property type="entry name" value="Sensor histidine kinase RcsC"/>
    <property type="match status" value="1"/>
</dbReference>
<keyword evidence="4" id="KW-0808">Transferase</keyword>
<dbReference type="KEGG" id="acru:HHL28_14715"/>
<dbReference type="InterPro" id="IPR004358">
    <property type="entry name" value="Sig_transdc_His_kin-like_C"/>
</dbReference>
<dbReference type="SMART" id="SM00448">
    <property type="entry name" value="REC"/>
    <property type="match status" value="1"/>
</dbReference>
<dbReference type="PANTHER" id="PTHR45339:SF5">
    <property type="entry name" value="HISTIDINE KINASE"/>
    <property type="match status" value="1"/>
</dbReference>
<evidence type="ECO:0000256" key="2">
    <source>
        <dbReference type="ARBA" id="ARBA00012438"/>
    </source>
</evidence>
<dbReference type="Pfam" id="PF00072">
    <property type="entry name" value="Response_reg"/>
    <property type="match status" value="1"/>
</dbReference>
<evidence type="ECO:0000256" key="10">
    <source>
        <dbReference type="ARBA" id="ARBA00068150"/>
    </source>
</evidence>
<evidence type="ECO:0000313" key="18">
    <source>
        <dbReference type="Proteomes" id="UP000501891"/>
    </source>
</evidence>
<evidence type="ECO:0000259" key="15">
    <source>
        <dbReference type="PROSITE" id="PS50110"/>
    </source>
</evidence>
<dbReference type="InterPro" id="IPR036097">
    <property type="entry name" value="HisK_dim/P_sf"/>
</dbReference>
<evidence type="ECO:0000259" key="14">
    <source>
        <dbReference type="PROSITE" id="PS50109"/>
    </source>
</evidence>
<comment type="subunit">
    <text evidence="9">At low DSF concentrations, interacts with RpfF.</text>
</comment>
<dbReference type="PANTHER" id="PTHR45339">
    <property type="entry name" value="HYBRID SIGNAL TRANSDUCTION HISTIDINE KINASE J"/>
    <property type="match status" value="1"/>
</dbReference>
<dbReference type="InterPro" id="IPR013767">
    <property type="entry name" value="PAS_fold"/>
</dbReference>
<dbReference type="GO" id="GO:0000155">
    <property type="term" value="F:phosphorelay sensor kinase activity"/>
    <property type="evidence" value="ECO:0007669"/>
    <property type="project" value="InterPro"/>
</dbReference>
<keyword evidence="3 11" id="KW-0597">Phosphoprotein</keyword>
<dbReference type="PROSITE" id="PS50112">
    <property type="entry name" value="PAS"/>
    <property type="match status" value="1"/>
</dbReference>
<dbReference type="Proteomes" id="UP000501891">
    <property type="component" value="Chromosome"/>
</dbReference>
<dbReference type="SUPFAM" id="SSF55785">
    <property type="entry name" value="PYP-like sensor domain (PAS domain)"/>
    <property type="match status" value="1"/>
</dbReference>
<dbReference type="InterPro" id="IPR035965">
    <property type="entry name" value="PAS-like_dom_sf"/>
</dbReference>
<evidence type="ECO:0000256" key="6">
    <source>
        <dbReference type="ARBA" id="ARBA00022777"/>
    </source>
</evidence>
<dbReference type="InterPro" id="IPR001789">
    <property type="entry name" value="Sig_transdc_resp-reg_receiver"/>
</dbReference>